<feature type="transmembrane region" description="Helical" evidence="1">
    <location>
        <begin position="158"/>
        <end position="187"/>
    </location>
</feature>
<feature type="transmembrane region" description="Helical" evidence="1">
    <location>
        <begin position="56"/>
        <end position="77"/>
    </location>
</feature>
<sequence length="470" mass="52431">MTNDKTVGFITCVSALVLFGCSSLRHELFHSAAWDLGIFDQAVYLISQGQSPISSFLGFHILGDHAATILYPLALLYKIYPSVYWLLLVQAIALASGVLLTNSIARQAGLTMRQAIAVTAVYLLYPLVFNINLYDFHPEVIALPGLLGAILAARLAKFGWFCFSIFLILGCKAVLSLTVAAMGVWLLVFEKRRLCGAIAILSGIVWFAIATKAIIPFFGGEAASITRHISRYSYLGNSFVEIAQNLLFNPKLVLGKIFSLNTLEYLALLFAPVIWGISPRHLLPLIAAIPTLMLNILANASQQRNLVHQYSLPILPFLLVVVIQTLAAEKGWIQKPRRILLWSLVAFFALGKYGYFWSIYLDSFDTWQATRQAIAQVKTQGGVYTTAEIASHLSDRPLIEFTDANSPPADLTKFEYILLNARHPGWLSDRDFAMMLVNQLKNIQQFQLNYQQDDIYLFVKNSSARDKKVN</sequence>
<evidence type="ECO:0000256" key="1">
    <source>
        <dbReference type="SAM" id="Phobius"/>
    </source>
</evidence>
<dbReference type="InterPro" id="IPR018650">
    <property type="entry name" value="STSV1_Orf64"/>
</dbReference>
<feature type="transmembrane region" description="Helical" evidence="1">
    <location>
        <begin position="83"/>
        <end position="103"/>
    </location>
</feature>
<organism evidence="2 3">
    <name type="scientific">Pelatocladus maniniholoensis HA4357-MV3</name>
    <dbReference type="NCBI Taxonomy" id="1117104"/>
    <lineage>
        <taxon>Bacteria</taxon>
        <taxon>Bacillati</taxon>
        <taxon>Cyanobacteriota</taxon>
        <taxon>Cyanophyceae</taxon>
        <taxon>Nostocales</taxon>
        <taxon>Nostocaceae</taxon>
        <taxon>Pelatocladus</taxon>
    </lineage>
</organism>
<dbReference type="Pfam" id="PF09852">
    <property type="entry name" value="DUF2079"/>
    <property type="match status" value="1"/>
</dbReference>
<keyword evidence="1" id="KW-0472">Membrane</keyword>
<feature type="transmembrane region" description="Helical" evidence="1">
    <location>
        <begin position="310"/>
        <end position="327"/>
    </location>
</feature>
<protein>
    <submittedName>
        <fullName evidence="2">DUF2079 domain-containing protein</fullName>
    </submittedName>
</protein>
<comment type="caution">
    <text evidence="2">The sequence shown here is derived from an EMBL/GenBank/DDBJ whole genome shotgun (WGS) entry which is preliminary data.</text>
</comment>
<evidence type="ECO:0000313" key="3">
    <source>
        <dbReference type="Proteomes" id="UP000813215"/>
    </source>
</evidence>
<feature type="transmembrane region" description="Helical" evidence="1">
    <location>
        <begin position="194"/>
        <end position="215"/>
    </location>
</feature>
<dbReference type="AlphaFoldDB" id="A0A9E3H7M1"/>
<dbReference type="Proteomes" id="UP000813215">
    <property type="component" value="Unassembled WGS sequence"/>
</dbReference>
<feature type="transmembrane region" description="Helical" evidence="1">
    <location>
        <begin position="115"/>
        <end position="134"/>
    </location>
</feature>
<reference evidence="2" key="2">
    <citation type="journal article" date="2022" name="Microbiol. Resour. Announc.">
        <title>Metagenome Sequencing to Explore Phylogenomics of Terrestrial Cyanobacteria.</title>
        <authorList>
            <person name="Ward R.D."/>
            <person name="Stajich J.E."/>
            <person name="Johansen J.R."/>
            <person name="Huntemann M."/>
            <person name="Clum A."/>
            <person name="Foster B."/>
            <person name="Foster B."/>
            <person name="Roux S."/>
            <person name="Palaniappan K."/>
            <person name="Varghese N."/>
            <person name="Mukherjee S."/>
            <person name="Reddy T.B.K."/>
            <person name="Daum C."/>
            <person name="Copeland A."/>
            <person name="Chen I.A."/>
            <person name="Ivanova N.N."/>
            <person name="Kyrpides N.C."/>
            <person name="Shapiro N."/>
            <person name="Eloe-Fadrosh E.A."/>
            <person name="Pietrasiak N."/>
        </authorList>
    </citation>
    <scope>NUCLEOTIDE SEQUENCE</scope>
    <source>
        <strain evidence="2">HA4357-MV3</strain>
    </source>
</reference>
<dbReference type="EMBL" id="JAHHHW010000083">
    <property type="protein sequence ID" value="MBW4432258.1"/>
    <property type="molecule type" value="Genomic_DNA"/>
</dbReference>
<feature type="transmembrane region" description="Helical" evidence="1">
    <location>
        <begin position="339"/>
        <end position="360"/>
    </location>
</feature>
<keyword evidence="1" id="KW-1133">Transmembrane helix</keyword>
<feature type="transmembrane region" description="Helical" evidence="1">
    <location>
        <begin position="6"/>
        <end position="24"/>
    </location>
</feature>
<name>A0A9E3H7M1_9NOST</name>
<dbReference type="PROSITE" id="PS51257">
    <property type="entry name" value="PROKAR_LIPOPROTEIN"/>
    <property type="match status" value="1"/>
</dbReference>
<proteinExistence type="predicted"/>
<gene>
    <name evidence="2" type="ORF">KME28_11125</name>
</gene>
<evidence type="ECO:0000313" key="2">
    <source>
        <dbReference type="EMBL" id="MBW4432258.1"/>
    </source>
</evidence>
<keyword evidence="1" id="KW-0812">Transmembrane</keyword>
<accession>A0A9E3H7M1</accession>
<feature type="transmembrane region" description="Helical" evidence="1">
    <location>
        <begin position="282"/>
        <end position="298"/>
    </location>
</feature>
<reference evidence="2" key="1">
    <citation type="submission" date="2021-05" db="EMBL/GenBank/DDBJ databases">
        <authorList>
            <person name="Pietrasiak N."/>
            <person name="Ward R."/>
            <person name="Stajich J.E."/>
            <person name="Kurbessoian T."/>
        </authorList>
    </citation>
    <scope>NUCLEOTIDE SEQUENCE</scope>
    <source>
        <strain evidence="2">HA4357-MV3</strain>
    </source>
</reference>